<accession>A0ABS3Q3S1</accession>
<protein>
    <recommendedName>
        <fullName evidence="3">DUF937 domain-containing protein</fullName>
    </recommendedName>
</protein>
<proteinExistence type="predicted"/>
<reference evidence="1 2" key="1">
    <citation type="submission" date="2021-03" db="EMBL/GenBank/DDBJ databases">
        <title>Thiomicrorhabdus sp.nov.,novel sulfur-oxidizing bacteria isolated from coastal sediment.</title>
        <authorList>
            <person name="Liu X."/>
        </authorList>
    </citation>
    <scope>NUCLEOTIDE SEQUENCE [LARGE SCALE GENOMIC DNA]</scope>
    <source>
        <strain evidence="1 2">6S2-11</strain>
    </source>
</reference>
<organism evidence="1 2">
    <name type="scientific">Thiomicrorhabdus marina</name>
    <dbReference type="NCBI Taxonomy" id="2818442"/>
    <lineage>
        <taxon>Bacteria</taxon>
        <taxon>Pseudomonadati</taxon>
        <taxon>Pseudomonadota</taxon>
        <taxon>Gammaproteobacteria</taxon>
        <taxon>Thiotrichales</taxon>
        <taxon>Piscirickettsiaceae</taxon>
        <taxon>Thiomicrorhabdus</taxon>
    </lineage>
</organism>
<name>A0ABS3Q3S1_9GAMM</name>
<gene>
    <name evidence="1" type="ORF">J3998_05280</name>
</gene>
<dbReference type="Proteomes" id="UP000664835">
    <property type="component" value="Unassembled WGS sequence"/>
</dbReference>
<comment type="caution">
    <text evidence="1">The sequence shown here is derived from an EMBL/GenBank/DDBJ whole genome shotgun (WGS) entry which is preliminary data.</text>
</comment>
<keyword evidence="2" id="KW-1185">Reference proteome</keyword>
<evidence type="ECO:0008006" key="3">
    <source>
        <dbReference type="Google" id="ProtNLM"/>
    </source>
</evidence>
<evidence type="ECO:0000313" key="1">
    <source>
        <dbReference type="EMBL" id="MBO1926982.1"/>
    </source>
</evidence>
<evidence type="ECO:0000313" key="2">
    <source>
        <dbReference type="Proteomes" id="UP000664835"/>
    </source>
</evidence>
<sequence length="321" mass="31991">MALNILIDQDKSDNSDALFSVVNILKTKAPTGFEDSAFGFEGENSTNIMDIIGFVKNDVPAGSSIIDLAHTLSPAADPVEIVKGKLLGSPTAAAFISALAPANSESELGGDALGAVVGHLKTIPLTEPVINAFIANFVANDGIASPVTNLLHEISLGGHLLKGTVPAGTTLSSEEMADRAGEDSVDKVVQLFNHVTGTEGAIIPGVFPKMLGDDVIAIAGIAHDVVPAYTTFNGLLDTDTGIIGSMVPAGGLGGLGDLGGLGLTDMLDLGGANPLDGLLGGLTGGSGSASAEASASDGGILAILDLGGNALDLGSMLDLGL</sequence>
<dbReference type="RefSeq" id="WP_208148425.1">
    <property type="nucleotide sequence ID" value="NZ_JAGETV010000006.1"/>
</dbReference>
<dbReference type="EMBL" id="JAGETV010000006">
    <property type="protein sequence ID" value="MBO1926982.1"/>
    <property type="molecule type" value="Genomic_DNA"/>
</dbReference>